<evidence type="ECO:0000313" key="3">
    <source>
        <dbReference type="Proteomes" id="UP000719942"/>
    </source>
</evidence>
<feature type="compositionally biased region" description="Pro residues" evidence="1">
    <location>
        <begin position="35"/>
        <end position="44"/>
    </location>
</feature>
<evidence type="ECO:0000256" key="1">
    <source>
        <dbReference type="SAM" id="MobiDB-lite"/>
    </source>
</evidence>
<keyword evidence="3" id="KW-1185">Reference proteome</keyword>
<reference evidence="2 3" key="1">
    <citation type="submission" date="2021-03" db="EMBL/GenBank/DDBJ databases">
        <title>Caproiciproducens sp. nov. isolated from feces of cow.</title>
        <authorList>
            <person name="Choi J.-Y."/>
        </authorList>
    </citation>
    <scope>NUCLEOTIDE SEQUENCE [LARGE SCALE GENOMIC DNA]</scope>
    <source>
        <strain evidence="2 3">AGMB10547</strain>
    </source>
</reference>
<dbReference type="RefSeq" id="WP_219965231.1">
    <property type="nucleotide sequence ID" value="NZ_JAGFNZ010000002.1"/>
</dbReference>
<feature type="region of interest" description="Disordered" evidence="1">
    <location>
        <begin position="17"/>
        <end position="83"/>
    </location>
</feature>
<evidence type="ECO:0000313" key="2">
    <source>
        <dbReference type="EMBL" id="MBW7572857.1"/>
    </source>
</evidence>
<accession>A0ABS7DNH2</accession>
<name>A0ABS7DNH2_9FIRM</name>
<feature type="compositionally biased region" description="Low complexity" evidence="1">
    <location>
        <begin position="25"/>
        <end position="34"/>
    </location>
</feature>
<feature type="compositionally biased region" description="Low complexity" evidence="1">
    <location>
        <begin position="45"/>
        <end position="68"/>
    </location>
</feature>
<organism evidence="2 3">
    <name type="scientific">Caproiciproducens faecalis</name>
    <dbReference type="NCBI Taxonomy" id="2820301"/>
    <lineage>
        <taxon>Bacteria</taxon>
        <taxon>Bacillati</taxon>
        <taxon>Bacillota</taxon>
        <taxon>Clostridia</taxon>
        <taxon>Eubacteriales</taxon>
        <taxon>Acutalibacteraceae</taxon>
        <taxon>Caproiciproducens</taxon>
    </lineage>
</organism>
<dbReference type="EMBL" id="JAGFNZ010000002">
    <property type="protein sequence ID" value="MBW7572857.1"/>
    <property type="molecule type" value="Genomic_DNA"/>
</dbReference>
<gene>
    <name evidence="2" type="ORF">J5W02_08510</name>
</gene>
<sequence>MADNYTYDFQRLQQDAIRRAREMQARAQAGAPLPNSNPPRPQAPAPAFSAPAAPVSAPPRSSVPEPSAGQRHEHEPSFGPLSPVKDIFDSLMSDSERTLILVLILLLSEEKADMGLIFALMYLVI</sequence>
<protein>
    <submittedName>
        <fullName evidence="2">Uncharacterized protein</fullName>
    </submittedName>
</protein>
<proteinExistence type="predicted"/>
<comment type="caution">
    <text evidence="2">The sequence shown here is derived from an EMBL/GenBank/DDBJ whole genome shotgun (WGS) entry which is preliminary data.</text>
</comment>
<dbReference type="Proteomes" id="UP000719942">
    <property type="component" value="Unassembled WGS sequence"/>
</dbReference>